<evidence type="ECO:0000259" key="1">
    <source>
        <dbReference type="Pfam" id="PF05899"/>
    </source>
</evidence>
<accession>A0A1C3CWU7</accession>
<proteinExistence type="predicted"/>
<organism evidence="2 3">
    <name type="scientific">Acinetobacter celticus</name>
    <dbReference type="NCBI Taxonomy" id="1891224"/>
    <lineage>
        <taxon>Bacteria</taxon>
        <taxon>Pseudomonadati</taxon>
        <taxon>Pseudomonadota</taxon>
        <taxon>Gammaproteobacteria</taxon>
        <taxon>Moraxellales</taxon>
        <taxon>Moraxellaceae</taxon>
        <taxon>Acinetobacter</taxon>
    </lineage>
</organism>
<dbReference type="Gene3D" id="2.60.120.10">
    <property type="entry name" value="Jelly Rolls"/>
    <property type="match status" value="1"/>
</dbReference>
<keyword evidence="3" id="KW-1185">Reference proteome</keyword>
<dbReference type="Proteomes" id="UP000186553">
    <property type="component" value="Unassembled WGS sequence"/>
</dbReference>
<feature type="domain" description="(S)-ureidoglycine aminohydrolase cupin" evidence="1">
    <location>
        <begin position="44"/>
        <end position="114"/>
    </location>
</feature>
<sequence length="119" mass="13419">MSKIYLAGHGQTQSNCTIDFPRPDRLVTGNPKRQTYSLYEHPNMDCGIWHCEVGTWNIVFADNKQEFFNVIEGLVRLHDKNSDTIIEVGAGEAGIIPPSFEGIFEVVEAVKKYYVIVEA</sequence>
<dbReference type="RefSeq" id="WP_068887456.1">
    <property type="nucleotide sequence ID" value="NZ_CBCRUU010000002.1"/>
</dbReference>
<evidence type="ECO:0000313" key="2">
    <source>
        <dbReference type="EMBL" id="ODA13265.1"/>
    </source>
</evidence>
<dbReference type="InterPro" id="IPR014710">
    <property type="entry name" value="RmlC-like_jellyroll"/>
</dbReference>
<reference evidence="2 3" key="1">
    <citation type="submission" date="2016-07" db="EMBL/GenBank/DDBJ databases">
        <title>Acinetobacter sp. ANC 4603.</title>
        <authorList>
            <person name="Radolfova-Krizova L."/>
            <person name="Nemec A."/>
        </authorList>
    </citation>
    <scope>NUCLEOTIDE SEQUENCE [LARGE SCALE GENOMIC DNA]</scope>
    <source>
        <strain evidence="2 3">ANC 4603</strain>
    </source>
</reference>
<comment type="caution">
    <text evidence="2">The sequence shown here is derived from an EMBL/GenBank/DDBJ whole genome shotgun (WGS) entry which is preliminary data.</text>
</comment>
<dbReference type="SUPFAM" id="SSF51182">
    <property type="entry name" value="RmlC-like cupins"/>
    <property type="match status" value="1"/>
</dbReference>
<dbReference type="Pfam" id="PF05899">
    <property type="entry name" value="Cupin_3"/>
    <property type="match status" value="1"/>
</dbReference>
<gene>
    <name evidence="2" type="ORF">BBP83_07440</name>
</gene>
<dbReference type="AlphaFoldDB" id="A0A1C3CWU7"/>
<dbReference type="EMBL" id="MBDL01000009">
    <property type="protein sequence ID" value="ODA13265.1"/>
    <property type="molecule type" value="Genomic_DNA"/>
</dbReference>
<name>A0A1C3CWU7_9GAMM</name>
<protein>
    <recommendedName>
        <fullName evidence="1">(S)-ureidoglycine aminohydrolase cupin domain-containing protein</fullName>
    </recommendedName>
</protein>
<evidence type="ECO:0000313" key="3">
    <source>
        <dbReference type="Proteomes" id="UP000186553"/>
    </source>
</evidence>
<dbReference type="InterPro" id="IPR008579">
    <property type="entry name" value="UGlyAH_Cupin_dom"/>
</dbReference>
<dbReference type="PANTHER" id="PTHR40943:SF2">
    <property type="entry name" value="(S)-UREIDOGLYCINE AMINOHYDROLASE CUPIN DOMAIN-CONTAINING PROTEIN"/>
    <property type="match status" value="1"/>
</dbReference>
<dbReference type="OrthoDB" id="9799053at2"/>
<dbReference type="PANTHER" id="PTHR40943">
    <property type="entry name" value="CYTOPLASMIC PROTEIN-RELATED"/>
    <property type="match status" value="1"/>
</dbReference>
<dbReference type="STRING" id="1891224.BBP83_07440"/>
<dbReference type="InterPro" id="IPR011051">
    <property type="entry name" value="RmlC_Cupin_sf"/>
</dbReference>